<reference evidence="6 7" key="1">
    <citation type="submission" date="2013-08" db="EMBL/GenBank/DDBJ databases">
        <title>The genome sequence of Skermanella stibiiresistens.</title>
        <authorList>
            <person name="Zhu W."/>
            <person name="Wang G."/>
        </authorList>
    </citation>
    <scope>NUCLEOTIDE SEQUENCE [LARGE SCALE GENOMIC DNA]</scope>
    <source>
        <strain evidence="6 7">SB22</strain>
    </source>
</reference>
<dbReference type="InterPro" id="IPR014710">
    <property type="entry name" value="RmlC-like_jellyroll"/>
</dbReference>
<dbReference type="PROSITE" id="PS00889">
    <property type="entry name" value="CNMP_BINDING_2"/>
    <property type="match status" value="1"/>
</dbReference>
<dbReference type="OrthoDB" id="3525895at2"/>
<dbReference type="PROSITE" id="PS50042">
    <property type="entry name" value="CNMP_BINDING_3"/>
    <property type="match status" value="1"/>
</dbReference>
<proteinExistence type="predicted"/>
<dbReference type="Gene3D" id="2.60.120.10">
    <property type="entry name" value="Jelly Rolls"/>
    <property type="match status" value="1"/>
</dbReference>
<name>W9GTF1_9PROT</name>
<gene>
    <name evidence="6" type="ORF">N825_37525</name>
</gene>
<evidence type="ECO:0000313" key="7">
    <source>
        <dbReference type="Proteomes" id="UP000019486"/>
    </source>
</evidence>
<dbReference type="AlphaFoldDB" id="W9GTF1"/>
<keyword evidence="7" id="KW-1185">Reference proteome</keyword>
<evidence type="ECO:0000256" key="1">
    <source>
        <dbReference type="ARBA" id="ARBA00023015"/>
    </source>
</evidence>
<protein>
    <recommendedName>
        <fullName evidence="8">Crp/Fnr family transcriptional regulator</fullName>
    </recommendedName>
</protein>
<evidence type="ECO:0000256" key="2">
    <source>
        <dbReference type="ARBA" id="ARBA00023125"/>
    </source>
</evidence>
<dbReference type="EMBL" id="AVFL01000080">
    <property type="protein sequence ID" value="EWY35702.1"/>
    <property type="molecule type" value="Genomic_DNA"/>
</dbReference>
<feature type="domain" description="HTH crp-type" evidence="5">
    <location>
        <begin position="152"/>
        <end position="225"/>
    </location>
</feature>
<dbReference type="SMART" id="SM00100">
    <property type="entry name" value="cNMP"/>
    <property type="match status" value="1"/>
</dbReference>
<dbReference type="PANTHER" id="PTHR24567:SF68">
    <property type="entry name" value="DNA-BINDING TRANSCRIPTIONAL DUAL REGULATOR CRP"/>
    <property type="match status" value="1"/>
</dbReference>
<dbReference type="InterPro" id="IPR000595">
    <property type="entry name" value="cNMP-bd_dom"/>
</dbReference>
<evidence type="ECO:0000313" key="6">
    <source>
        <dbReference type="EMBL" id="EWY35702.1"/>
    </source>
</evidence>
<dbReference type="Pfam" id="PF13545">
    <property type="entry name" value="HTH_Crp_2"/>
    <property type="match status" value="1"/>
</dbReference>
<dbReference type="CDD" id="cd00038">
    <property type="entry name" value="CAP_ED"/>
    <property type="match status" value="1"/>
</dbReference>
<dbReference type="PRINTS" id="PR00034">
    <property type="entry name" value="HTHCRP"/>
</dbReference>
<dbReference type="PANTHER" id="PTHR24567">
    <property type="entry name" value="CRP FAMILY TRANSCRIPTIONAL REGULATORY PROTEIN"/>
    <property type="match status" value="1"/>
</dbReference>
<dbReference type="Gene3D" id="1.10.10.10">
    <property type="entry name" value="Winged helix-like DNA-binding domain superfamily/Winged helix DNA-binding domain"/>
    <property type="match status" value="1"/>
</dbReference>
<keyword evidence="2" id="KW-0238">DNA-binding</keyword>
<keyword evidence="1" id="KW-0805">Transcription regulation</keyword>
<dbReference type="InterPro" id="IPR036388">
    <property type="entry name" value="WH-like_DNA-bd_sf"/>
</dbReference>
<evidence type="ECO:0000259" key="4">
    <source>
        <dbReference type="PROSITE" id="PS50042"/>
    </source>
</evidence>
<dbReference type="InterPro" id="IPR050397">
    <property type="entry name" value="Env_Response_Regulators"/>
</dbReference>
<dbReference type="PROSITE" id="PS51063">
    <property type="entry name" value="HTH_CRP_2"/>
    <property type="match status" value="1"/>
</dbReference>
<dbReference type="SUPFAM" id="SSF46785">
    <property type="entry name" value="Winged helix' DNA-binding domain"/>
    <property type="match status" value="1"/>
</dbReference>
<dbReference type="PATRIC" id="fig|1385369.3.peg.7239"/>
<feature type="domain" description="Cyclic nucleotide-binding" evidence="4">
    <location>
        <begin position="18"/>
        <end position="121"/>
    </location>
</feature>
<dbReference type="GO" id="GO:0003700">
    <property type="term" value="F:DNA-binding transcription factor activity"/>
    <property type="evidence" value="ECO:0007669"/>
    <property type="project" value="TreeGrafter"/>
</dbReference>
<dbReference type="STRING" id="1385369.N825_37525"/>
<dbReference type="SMART" id="SM00419">
    <property type="entry name" value="HTH_CRP"/>
    <property type="match status" value="1"/>
</dbReference>
<dbReference type="Proteomes" id="UP000019486">
    <property type="component" value="Unassembled WGS sequence"/>
</dbReference>
<dbReference type="FunFam" id="1.10.10.10:FF:000019">
    <property type="entry name" value="Crp/Fnr family transcriptional regulator"/>
    <property type="match status" value="1"/>
</dbReference>
<dbReference type="Pfam" id="PF00027">
    <property type="entry name" value="cNMP_binding"/>
    <property type="match status" value="1"/>
</dbReference>
<comment type="caution">
    <text evidence="6">The sequence shown here is derived from an EMBL/GenBank/DDBJ whole genome shotgun (WGS) entry which is preliminary data.</text>
</comment>
<evidence type="ECO:0008006" key="8">
    <source>
        <dbReference type="Google" id="ProtNLM"/>
    </source>
</evidence>
<dbReference type="GO" id="GO:0003677">
    <property type="term" value="F:DNA binding"/>
    <property type="evidence" value="ECO:0007669"/>
    <property type="project" value="UniProtKB-KW"/>
</dbReference>
<dbReference type="InterPro" id="IPR036390">
    <property type="entry name" value="WH_DNA-bd_sf"/>
</dbReference>
<evidence type="ECO:0000256" key="3">
    <source>
        <dbReference type="ARBA" id="ARBA00023163"/>
    </source>
</evidence>
<dbReference type="InterPro" id="IPR018490">
    <property type="entry name" value="cNMP-bd_dom_sf"/>
</dbReference>
<keyword evidence="3" id="KW-0804">Transcription</keyword>
<dbReference type="InterPro" id="IPR018488">
    <property type="entry name" value="cNMP-bd_CS"/>
</dbReference>
<accession>W9GTF1</accession>
<organism evidence="6 7">
    <name type="scientific">Skermanella stibiiresistens SB22</name>
    <dbReference type="NCBI Taxonomy" id="1385369"/>
    <lineage>
        <taxon>Bacteria</taxon>
        <taxon>Pseudomonadati</taxon>
        <taxon>Pseudomonadota</taxon>
        <taxon>Alphaproteobacteria</taxon>
        <taxon>Rhodospirillales</taxon>
        <taxon>Azospirillaceae</taxon>
        <taxon>Skermanella</taxon>
    </lineage>
</organism>
<evidence type="ECO:0000259" key="5">
    <source>
        <dbReference type="PROSITE" id="PS51063"/>
    </source>
</evidence>
<dbReference type="SUPFAM" id="SSF51206">
    <property type="entry name" value="cAMP-binding domain-like"/>
    <property type="match status" value="1"/>
</dbReference>
<dbReference type="GO" id="GO:0005829">
    <property type="term" value="C:cytosol"/>
    <property type="evidence" value="ECO:0007669"/>
    <property type="project" value="TreeGrafter"/>
</dbReference>
<dbReference type="InterPro" id="IPR012318">
    <property type="entry name" value="HTH_CRP"/>
</dbReference>
<sequence length="244" mass="26746">MSRSEGIDKVAVLAGHFLLKDLPGDDLDKLVSYARVVRHPAHRVLFQKGDPGDGMMAVISGRIKIRCYSADGKELVLNVIRQGELFGEIALLDAKPRTADAVTMEACELLVLERRDFLPFLADRPAACLHLLSVLCARLRQTSQQLEDALFLDLQPRLARCLVRLAERFGVPTDTGIQIDVRLSQQELAAFVGMTRESVNKQLSIWRRDGVVGFAAGTITIHDLAELRSLSGIDDESGGCADGP</sequence>